<gene>
    <name evidence="1" type="ORF">NB231_10673</name>
</gene>
<name>A4BNW2_9GAMM</name>
<dbReference type="AlphaFoldDB" id="A4BNW2"/>
<dbReference type="Proteomes" id="UP000003374">
    <property type="component" value="Unassembled WGS sequence"/>
</dbReference>
<proteinExistence type="predicted"/>
<accession>A4BNW2</accession>
<sequence>MKPIEDAMIPIDELTGQTKSFAVDCYENRTLEELQQPHTPEDADPEECKKWRISPRHWSLAIEAALKCRMEQAG</sequence>
<protein>
    <submittedName>
        <fullName evidence="1">Uncharacterized protein</fullName>
    </submittedName>
</protein>
<evidence type="ECO:0000313" key="2">
    <source>
        <dbReference type="Proteomes" id="UP000003374"/>
    </source>
</evidence>
<dbReference type="HOGENOM" id="CLU_2684135_0_0_6"/>
<reference evidence="1 2" key="1">
    <citation type="submission" date="2006-02" db="EMBL/GenBank/DDBJ databases">
        <authorList>
            <person name="Waterbury J."/>
            <person name="Ferriera S."/>
            <person name="Johnson J."/>
            <person name="Kravitz S."/>
            <person name="Halpern A."/>
            <person name="Remington K."/>
            <person name="Beeson K."/>
            <person name="Tran B."/>
            <person name="Rogers Y.-H."/>
            <person name="Friedman R."/>
            <person name="Venter J.C."/>
        </authorList>
    </citation>
    <scope>NUCLEOTIDE SEQUENCE [LARGE SCALE GENOMIC DNA]</scope>
    <source>
        <strain evidence="1 2">Nb-231</strain>
    </source>
</reference>
<dbReference type="OrthoDB" id="6168991at2"/>
<dbReference type="STRING" id="314278.NB231_10673"/>
<organism evidence="1 2">
    <name type="scientific">Nitrococcus mobilis Nb-231</name>
    <dbReference type="NCBI Taxonomy" id="314278"/>
    <lineage>
        <taxon>Bacteria</taxon>
        <taxon>Pseudomonadati</taxon>
        <taxon>Pseudomonadota</taxon>
        <taxon>Gammaproteobacteria</taxon>
        <taxon>Chromatiales</taxon>
        <taxon>Ectothiorhodospiraceae</taxon>
        <taxon>Nitrococcus</taxon>
    </lineage>
</organism>
<evidence type="ECO:0000313" key="1">
    <source>
        <dbReference type="EMBL" id="EAR22911.1"/>
    </source>
</evidence>
<dbReference type="RefSeq" id="WP_005002381.1">
    <property type="nucleotide sequence ID" value="NZ_CH672427.1"/>
</dbReference>
<comment type="caution">
    <text evidence="1">The sequence shown here is derived from an EMBL/GenBank/DDBJ whole genome shotgun (WGS) entry which is preliminary data.</text>
</comment>
<dbReference type="EMBL" id="AAOF01000002">
    <property type="protein sequence ID" value="EAR22911.1"/>
    <property type="molecule type" value="Genomic_DNA"/>
</dbReference>
<keyword evidence="2" id="KW-1185">Reference proteome</keyword>